<dbReference type="Pfam" id="PF13456">
    <property type="entry name" value="RVT_3"/>
    <property type="match status" value="1"/>
</dbReference>
<feature type="domain" description="RNase H type-1" evidence="1">
    <location>
        <begin position="125"/>
        <end position="191"/>
    </location>
</feature>
<dbReference type="InterPro" id="IPR053151">
    <property type="entry name" value="RNase_H-like"/>
</dbReference>
<name>A0AAE0DYK5_9ROSI</name>
<dbReference type="AlphaFoldDB" id="A0AAE0DYK5"/>
<dbReference type="InterPro" id="IPR002156">
    <property type="entry name" value="RNaseH_domain"/>
</dbReference>
<dbReference type="PANTHER" id="PTHR47723">
    <property type="entry name" value="OS05G0353850 PROTEIN"/>
    <property type="match status" value="1"/>
</dbReference>
<dbReference type="GO" id="GO:0004523">
    <property type="term" value="F:RNA-DNA hybrid ribonuclease activity"/>
    <property type="evidence" value="ECO:0007669"/>
    <property type="project" value="InterPro"/>
</dbReference>
<reference evidence="2" key="1">
    <citation type="journal article" date="2023" name="Plant J.">
        <title>Genome sequences and population genomics provide insights into the demographic history, inbreeding, and mutation load of two 'living fossil' tree species of Dipteronia.</title>
        <authorList>
            <person name="Feng Y."/>
            <person name="Comes H.P."/>
            <person name="Chen J."/>
            <person name="Zhu S."/>
            <person name="Lu R."/>
            <person name="Zhang X."/>
            <person name="Li P."/>
            <person name="Qiu J."/>
            <person name="Olsen K.M."/>
            <person name="Qiu Y."/>
        </authorList>
    </citation>
    <scope>NUCLEOTIDE SEQUENCE</scope>
    <source>
        <strain evidence="2">NBL</strain>
    </source>
</reference>
<accession>A0AAE0DYK5</accession>
<gene>
    <name evidence="2" type="ORF">Dsin_027018</name>
</gene>
<comment type="caution">
    <text evidence="2">The sequence shown here is derived from an EMBL/GenBank/DDBJ whole genome shotgun (WGS) entry which is preliminary data.</text>
</comment>
<protein>
    <recommendedName>
        <fullName evidence="1">RNase H type-1 domain-containing protein</fullName>
    </recommendedName>
</protein>
<evidence type="ECO:0000313" key="3">
    <source>
        <dbReference type="Proteomes" id="UP001281410"/>
    </source>
</evidence>
<dbReference type="EMBL" id="JANJYJ010000008">
    <property type="protein sequence ID" value="KAK3195708.1"/>
    <property type="molecule type" value="Genomic_DNA"/>
</dbReference>
<evidence type="ECO:0000313" key="2">
    <source>
        <dbReference type="EMBL" id="KAK3195708.1"/>
    </source>
</evidence>
<organism evidence="2 3">
    <name type="scientific">Dipteronia sinensis</name>
    <dbReference type="NCBI Taxonomy" id="43782"/>
    <lineage>
        <taxon>Eukaryota</taxon>
        <taxon>Viridiplantae</taxon>
        <taxon>Streptophyta</taxon>
        <taxon>Embryophyta</taxon>
        <taxon>Tracheophyta</taxon>
        <taxon>Spermatophyta</taxon>
        <taxon>Magnoliopsida</taxon>
        <taxon>eudicotyledons</taxon>
        <taxon>Gunneridae</taxon>
        <taxon>Pentapetalae</taxon>
        <taxon>rosids</taxon>
        <taxon>malvids</taxon>
        <taxon>Sapindales</taxon>
        <taxon>Sapindaceae</taxon>
        <taxon>Hippocastanoideae</taxon>
        <taxon>Acereae</taxon>
        <taxon>Dipteronia</taxon>
    </lineage>
</organism>
<dbReference type="Proteomes" id="UP001281410">
    <property type="component" value="Unassembled WGS sequence"/>
</dbReference>
<keyword evidence="3" id="KW-1185">Reference proteome</keyword>
<dbReference type="GO" id="GO:0003676">
    <property type="term" value="F:nucleic acid binding"/>
    <property type="evidence" value="ECO:0007669"/>
    <property type="project" value="InterPro"/>
</dbReference>
<evidence type="ECO:0000259" key="1">
    <source>
        <dbReference type="Pfam" id="PF13456"/>
    </source>
</evidence>
<sequence length="192" mass="22109">MKKKIQWCSWAKLFESKDCGGMGFRDLYLFSQAMLAKQNCNWWKAMWSLRIPSENYVFYLESLPPPGYLRWSTLLIGEFQLMCSALFARRGRDTTMHALWNYPGVKRLRSAYYYPKEGTYKIITDVAIQECNHQVRVGIIVRNSYGHVMGSSTQKIAACFSPHIAEATAILRGLRFDVNIGIFPDVLESDAK</sequence>
<proteinExistence type="predicted"/>
<dbReference type="PANTHER" id="PTHR47723:SF21">
    <property type="entry name" value="POLYNUCLEOTIDYL TRANSFERASE, RIBONUCLEASE H-LIKE SUPERFAMILY PROTEIN"/>
    <property type="match status" value="1"/>
</dbReference>